<dbReference type="RefSeq" id="WP_200502350.1">
    <property type="nucleotide sequence ID" value="NZ_JAEDAJ010000004.1"/>
</dbReference>
<gene>
    <name evidence="3" type="ORF">I8D64_09990</name>
</gene>
<keyword evidence="4" id="KW-1185">Reference proteome</keyword>
<reference evidence="3 4" key="1">
    <citation type="submission" date="2020-12" db="EMBL/GenBank/DDBJ databases">
        <title>Brachybacterium sp. MASK1Z-5, whole genome shotgun sequence.</title>
        <authorList>
            <person name="Tuo L."/>
        </authorList>
    </citation>
    <scope>NUCLEOTIDE SEQUENCE [LARGE SCALE GENOMIC DNA]</scope>
    <source>
        <strain evidence="3 4">MASK1Z-5</strain>
    </source>
</reference>
<protein>
    <submittedName>
        <fullName evidence="3">GNAT family N-acetyltransferase</fullName>
    </submittedName>
</protein>
<dbReference type="SUPFAM" id="SSF55729">
    <property type="entry name" value="Acyl-CoA N-acyltransferases (Nat)"/>
    <property type="match status" value="1"/>
</dbReference>
<sequence length="248" mass="27538">MPASPTPDQPLPDQALPDRSSPVGPPQDLDALHPPFALRVRSGPLTLRVLADRDLPEYAELLRRPIFVDPDAPHVFPWYARPEQERIREAMRFQWRLRSELSPESWSLPLGIWADGRLIGCQDVKGKQFAVRRTVTSGSWLTRDMQGRGYGGLMRRAVLVLAFDHLGAVRAESAAVVGNERSYGVSRSCGYVDDGTEIIEQNGRAVEHQRFLVTPQTFRRGSRSVEVEGLTPELRALLGAPPAGAETV</sequence>
<feature type="region of interest" description="Disordered" evidence="1">
    <location>
        <begin position="1"/>
        <end position="32"/>
    </location>
</feature>
<evidence type="ECO:0000259" key="2">
    <source>
        <dbReference type="PROSITE" id="PS51186"/>
    </source>
</evidence>
<dbReference type="EMBL" id="JAEDAJ010000004">
    <property type="protein sequence ID" value="MBK0331734.1"/>
    <property type="molecule type" value="Genomic_DNA"/>
</dbReference>
<accession>A0ABS1BAQ4</accession>
<organism evidence="3 4">
    <name type="scientific">Brachybacterium halotolerans</name>
    <dbReference type="NCBI Taxonomy" id="2795215"/>
    <lineage>
        <taxon>Bacteria</taxon>
        <taxon>Bacillati</taxon>
        <taxon>Actinomycetota</taxon>
        <taxon>Actinomycetes</taxon>
        <taxon>Micrococcales</taxon>
        <taxon>Dermabacteraceae</taxon>
        <taxon>Brachybacterium</taxon>
    </lineage>
</organism>
<dbReference type="InterPro" id="IPR016181">
    <property type="entry name" value="Acyl_CoA_acyltransferase"/>
</dbReference>
<dbReference type="Pfam" id="PF13302">
    <property type="entry name" value="Acetyltransf_3"/>
    <property type="match status" value="1"/>
</dbReference>
<proteinExistence type="predicted"/>
<evidence type="ECO:0000313" key="3">
    <source>
        <dbReference type="EMBL" id="MBK0331734.1"/>
    </source>
</evidence>
<feature type="domain" description="N-acetyltransferase" evidence="2">
    <location>
        <begin position="45"/>
        <end position="213"/>
    </location>
</feature>
<dbReference type="PROSITE" id="PS51186">
    <property type="entry name" value="GNAT"/>
    <property type="match status" value="1"/>
</dbReference>
<dbReference type="Proteomes" id="UP000612352">
    <property type="component" value="Unassembled WGS sequence"/>
</dbReference>
<name>A0ABS1BAQ4_9MICO</name>
<evidence type="ECO:0000313" key="4">
    <source>
        <dbReference type="Proteomes" id="UP000612352"/>
    </source>
</evidence>
<comment type="caution">
    <text evidence="3">The sequence shown here is derived from an EMBL/GenBank/DDBJ whole genome shotgun (WGS) entry which is preliminary data.</text>
</comment>
<dbReference type="Gene3D" id="3.40.630.30">
    <property type="match status" value="1"/>
</dbReference>
<dbReference type="InterPro" id="IPR000182">
    <property type="entry name" value="GNAT_dom"/>
</dbReference>
<feature type="compositionally biased region" description="Pro residues" evidence="1">
    <location>
        <begin position="1"/>
        <end position="10"/>
    </location>
</feature>
<evidence type="ECO:0000256" key="1">
    <source>
        <dbReference type="SAM" id="MobiDB-lite"/>
    </source>
</evidence>